<proteinExistence type="predicted"/>
<comment type="caution">
    <text evidence="2">The sequence shown here is derived from an EMBL/GenBank/DDBJ whole genome shotgun (WGS) entry which is preliminary data.</text>
</comment>
<organism evidence="2 3">
    <name type="scientific">Rotaria sordida</name>
    <dbReference type="NCBI Taxonomy" id="392033"/>
    <lineage>
        <taxon>Eukaryota</taxon>
        <taxon>Metazoa</taxon>
        <taxon>Spiralia</taxon>
        <taxon>Gnathifera</taxon>
        <taxon>Rotifera</taxon>
        <taxon>Eurotatoria</taxon>
        <taxon>Bdelloidea</taxon>
        <taxon>Philodinida</taxon>
        <taxon>Philodinidae</taxon>
        <taxon>Rotaria</taxon>
    </lineage>
</organism>
<protein>
    <submittedName>
        <fullName evidence="2">Uncharacterized protein</fullName>
    </submittedName>
</protein>
<keyword evidence="1" id="KW-1133">Transmembrane helix</keyword>
<evidence type="ECO:0000313" key="3">
    <source>
        <dbReference type="Proteomes" id="UP000663870"/>
    </source>
</evidence>
<keyword evidence="1" id="KW-0812">Transmembrane</keyword>
<dbReference type="AlphaFoldDB" id="A0A813SQ99"/>
<name>A0A813SQ99_9BILA</name>
<reference evidence="2" key="1">
    <citation type="submission" date="2021-02" db="EMBL/GenBank/DDBJ databases">
        <authorList>
            <person name="Nowell W R."/>
        </authorList>
    </citation>
    <scope>NUCLEOTIDE SEQUENCE</scope>
</reference>
<evidence type="ECO:0000313" key="2">
    <source>
        <dbReference type="EMBL" id="CAF0800624.1"/>
    </source>
</evidence>
<keyword evidence="1" id="KW-0472">Membrane</keyword>
<sequence>MLLVIYIIRYKNVRYIQSILGKQFDNLFNKTQIILQNDILCNYINILYVYSKNWLTIDQINGIQITEIRKHELLLLEYNSYSIIIVQLINQWMRCIEDIIDNLENKLIATTTFLSRKRQNLHSTFDVDLTTMAITLSSLILILLSIVCVFSFTLQHSQNDNMCKTTGSILCIKEELKIIETIAKGIARASGEIEQTIEQTKALETLNRYINIEMNYTQYNVPIPEFHNAFFRANNIDKEFLSELFYEAHNAMLFYYNSIQDLLDLKVEYAETIDQSFKKIQDNLRFEIICRYRSALNVFSQKWKLVNEAGRIKFSRQHRLAPSFIHHIHSVVIVRYLQQWMELINYVIVNLESKYF</sequence>
<accession>A0A813SQ99</accession>
<keyword evidence="3" id="KW-1185">Reference proteome</keyword>
<dbReference type="Proteomes" id="UP000663870">
    <property type="component" value="Unassembled WGS sequence"/>
</dbReference>
<dbReference type="EMBL" id="CAJNOL010000058">
    <property type="protein sequence ID" value="CAF0800624.1"/>
    <property type="molecule type" value="Genomic_DNA"/>
</dbReference>
<feature type="transmembrane region" description="Helical" evidence="1">
    <location>
        <begin position="127"/>
        <end position="154"/>
    </location>
</feature>
<evidence type="ECO:0000256" key="1">
    <source>
        <dbReference type="SAM" id="Phobius"/>
    </source>
</evidence>
<gene>
    <name evidence="2" type="ORF">JXQ802_LOCUS4205</name>
</gene>